<reference evidence="3" key="1">
    <citation type="journal article" date="2019" name="Sci. Rep.">
        <title>Draft genome of Tanacetum cinerariifolium, the natural source of mosquito coil.</title>
        <authorList>
            <person name="Yamashiro T."/>
            <person name="Shiraishi A."/>
            <person name="Satake H."/>
            <person name="Nakayama K."/>
        </authorList>
    </citation>
    <scope>NUCLEOTIDE SEQUENCE</scope>
</reference>
<sequence length="520" mass="60463">MVGSKIFSSFGVDEFKVEFLNELAGNASQLSALGQHQRHNRSCRTLARKAGPNSKQWESELRSNFPLRSKRTVQEVERQSTKDEKGKKSYDSSKPTRKKTLARKRAGRNDSQESVKKQKLEDDTEKKELKAYLDIVSEDEFVMEVDSLETKYPIIDWKTHVLTELFMYYQIIRADRSSKNYKIFTEMLDDFKRQDVMDLHRLVEERYTTTSPEGYDLMLWGDLKILFEPDKENELWKIQHEYNLISWRLCDSSGIYILLMDNGIAIHMLIEKKYPLGTTVEKAVYDELSKRCTRIKNICISIEFKVKQYKESFHNNQPCNNQDTSKILAFFEINELKAQLEAKNNSIKKLKDHIATLKGKSVSEGDKSKNRSKVKAIWMYKLDLEPLSPKLLKNREARVDYLKYTQEHADTLFEIVEHARALRPLDSDLDYACLSNHPRVPGLGQLQAHDQPEFERYGPKSCKIESKNASENIPNKLKESTEVKESFDVPLVKKLVLDDKLEKKIVVLDAAKIEFVKAKQ</sequence>
<gene>
    <name evidence="3" type="ORF">Tci_042480</name>
</gene>
<evidence type="ECO:0000313" key="3">
    <source>
        <dbReference type="EMBL" id="GEU70502.1"/>
    </source>
</evidence>
<organism evidence="3">
    <name type="scientific">Tanacetum cinerariifolium</name>
    <name type="common">Dalmatian daisy</name>
    <name type="synonym">Chrysanthemum cinerariifolium</name>
    <dbReference type="NCBI Taxonomy" id="118510"/>
    <lineage>
        <taxon>Eukaryota</taxon>
        <taxon>Viridiplantae</taxon>
        <taxon>Streptophyta</taxon>
        <taxon>Embryophyta</taxon>
        <taxon>Tracheophyta</taxon>
        <taxon>Spermatophyta</taxon>
        <taxon>Magnoliopsida</taxon>
        <taxon>eudicotyledons</taxon>
        <taxon>Gunneridae</taxon>
        <taxon>Pentapetalae</taxon>
        <taxon>asterids</taxon>
        <taxon>campanulids</taxon>
        <taxon>Asterales</taxon>
        <taxon>Asteraceae</taxon>
        <taxon>Asteroideae</taxon>
        <taxon>Anthemideae</taxon>
        <taxon>Anthemidinae</taxon>
        <taxon>Tanacetum</taxon>
    </lineage>
</organism>
<feature type="region of interest" description="Disordered" evidence="2">
    <location>
        <begin position="33"/>
        <end position="121"/>
    </location>
</feature>
<proteinExistence type="predicted"/>
<name>A0A6L2MCR1_TANCI</name>
<feature type="coiled-coil region" evidence="1">
    <location>
        <begin position="333"/>
        <end position="360"/>
    </location>
</feature>
<dbReference type="AlphaFoldDB" id="A0A6L2MCR1"/>
<protein>
    <submittedName>
        <fullName evidence="3">Uncharacterized protein</fullName>
    </submittedName>
</protein>
<feature type="compositionally biased region" description="Basic residues" evidence="2">
    <location>
        <begin position="95"/>
        <end position="106"/>
    </location>
</feature>
<accession>A0A6L2MCR1</accession>
<evidence type="ECO:0000256" key="2">
    <source>
        <dbReference type="SAM" id="MobiDB-lite"/>
    </source>
</evidence>
<feature type="compositionally biased region" description="Basic and acidic residues" evidence="2">
    <location>
        <begin position="72"/>
        <end position="91"/>
    </location>
</feature>
<evidence type="ECO:0000256" key="1">
    <source>
        <dbReference type="SAM" id="Coils"/>
    </source>
</evidence>
<comment type="caution">
    <text evidence="3">The sequence shown here is derived from an EMBL/GenBank/DDBJ whole genome shotgun (WGS) entry which is preliminary data.</text>
</comment>
<feature type="compositionally biased region" description="Basic and acidic residues" evidence="2">
    <location>
        <begin position="107"/>
        <end position="121"/>
    </location>
</feature>
<dbReference type="EMBL" id="BKCJ010006125">
    <property type="protein sequence ID" value="GEU70502.1"/>
    <property type="molecule type" value="Genomic_DNA"/>
</dbReference>
<keyword evidence="1" id="KW-0175">Coiled coil</keyword>